<dbReference type="GeneID" id="105268570"/>
<keyword evidence="6" id="KW-0325">Glycoprotein</keyword>
<dbReference type="GO" id="GO:0004185">
    <property type="term" value="F:serine-type carboxypeptidase activity"/>
    <property type="evidence" value="ECO:0007669"/>
    <property type="project" value="InterPro"/>
</dbReference>
<dbReference type="InterPro" id="IPR001563">
    <property type="entry name" value="Peptidase_S10"/>
</dbReference>
<keyword evidence="5" id="KW-0378">Hydrolase</keyword>
<evidence type="ECO:0000256" key="4">
    <source>
        <dbReference type="ARBA" id="ARBA00022729"/>
    </source>
</evidence>
<sequence>MTRVSTLISCFLFCALAQVQAKPGYGGTDQEWGTIEIRPGAHAFWWLYYVNPPSKPPNFDVYSRPLIIWLQGGPGFGASGIGNFLEIGPFDMNGNPRNTTWVNDYNILFVDAPIGSGFSHADSDKVYSTSDRAVAEDVISVLKHFLETFPTFKKVPTYLVGQSYGGKIAIRVAWELYQGSQNFEHNLRGVGLGSPAISSLDTLEAVPSYAFHLGFIDAKQKDAVQEVVDQIKKPIEQERWTEAVDKCGDVLTKLWEYTEPFDYTNILQKHSPDWLFNKRILETNAFMNKNVRPVLNVTADFGAQMDHVFEALLQAYMKPAINYVGKLLNQTNLKVIVYSGQLDFSVPIASMVSLFDQIFEQDSGWSNANRTTLVVDNMIEGYQKHYRNFSLYWVFRAGHWAPPDNPYALRKILQQFIGS</sequence>
<evidence type="ECO:0000256" key="1">
    <source>
        <dbReference type="ARBA" id="ARBA00009431"/>
    </source>
</evidence>
<gene>
    <name evidence="9 10 11 12 13" type="primary">LOC105268570</name>
</gene>
<evidence type="ECO:0000256" key="2">
    <source>
        <dbReference type="ARBA" id="ARBA00022645"/>
    </source>
</evidence>
<evidence type="ECO:0000313" key="9">
    <source>
        <dbReference type="RefSeq" id="XP_011306543.1"/>
    </source>
</evidence>
<evidence type="ECO:0000313" key="13">
    <source>
        <dbReference type="RefSeq" id="XP_011306574.1"/>
    </source>
</evidence>
<evidence type="ECO:0000313" key="10">
    <source>
        <dbReference type="RefSeq" id="XP_011306551.1"/>
    </source>
</evidence>
<keyword evidence="8" id="KW-1185">Reference proteome</keyword>
<dbReference type="InterPro" id="IPR029058">
    <property type="entry name" value="AB_hydrolase_fold"/>
</dbReference>
<feature type="chain" id="PRO_5044701584" evidence="7">
    <location>
        <begin position="22"/>
        <end position="419"/>
    </location>
</feature>
<organism evidence="8 12">
    <name type="scientific">Fopius arisanus</name>
    <dbReference type="NCBI Taxonomy" id="64838"/>
    <lineage>
        <taxon>Eukaryota</taxon>
        <taxon>Metazoa</taxon>
        <taxon>Ecdysozoa</taxon>
        <taxon>Arthropoda</taxon>
        <taxon>Hexapoda</taxon>
        <taxon>Insecta</taxon>
        <taxon>Pterygota</taxon>
        <taxon>Neoptera</taxon>
        <taxon>Endopterygota</taxon>
        <taxon>Hymenoptera</taxon>
        <taxon>Apocrita</taxon>
        <taxon>Ichneumonoidea</taxon>
        <taxon>Braconidae</taxon>
        <taxon>Opiinae</taxon>
        <taxon>Fopius</taxon>
    </lineage>
</organism>
<evidence type="ECO:0000313" key="12">
    <source>
        <dbReference type="RefSeq" id="XP_011306566.1"/>
    </source>
</evidence>
<dbReference type="PANTHER" id="PTHR11802:SF3">
    <property type="entry name" value="RETINOID-INDUCIBLE SERINE CARBOXYPEPTIDASE"/>
    <property type="match status" value="1"/>
</dbReference>
<keyword evidence="3" id="KW-0645">Protease</keyword>
<proteinExistence type="inferred from homology"/>
<dbReference type="PANTHER" id="PTHR11802">
    <property type="entry name" value="SERINE PROTEASE FAMILY S10 SERINE CARBOXYPEPTIDASE"/>
    <property type="match status" value="1"/>
</dbReference>
<evidence type="ECO:0000256" key="5">
    <source>
        <dbReference type="ARBA" id="ARBA00022801"/>
    </source>
</evidence>
<dbReference type="RefSeq" id="XP_011306559.1">
    <property type="nucleotide sequence ID" value="XM_011308257.1"/>
</dbReference>
<evidence type="ECO:0000256" key="3">
    <source>
        <dbReference type="ARBA" id="ARBA00022670"/>
    </source>
</evidence>
<accession>A0A9R1U2F7</accession>
<dbReference type="KEGG" id="fas:105268570"/>
<accession>A0A9R1U2G2</accession>
<accession>A0A9R1TAG6</accession>
<keyword evidence="4 7" id="KW-0732">Signal</keyword>
<keyword evidence="2" id="KW-0121">Carboxypeptidase</keyword>
<dbReference type="RefSeq" id="XP_011306551.1">
    <property type="nucleotide sequence ID" value="XM_011308249.1"/>
</dbReference>
<accession>A0A9R1TCI3</accession>
<dbReference type="GO" id="GO:0006508">
    <property type="term" value="P:proteolysis"/>
    <property type="evidence" value="ECO:0007669"/>
    <property type="project" value="UniProtKB-KW"/>
</dbReference>
<evidence type="ECO:0000256" key="6">
    <source>
        <dbReference type="ARBA" id="ARBA00023180"/>
    </source>
</evidence>
<evidence type="ECO:0000313" key="8">
    <source>
        <dbReference type="Proteomes" id="UP000694866"/>
    </source>
</evidence>
<dbReference type="RefSeq" id="XP_011306574.1">
    <property type="nucleotide sequence ID" value="XM_011308272.1"/>
</dbReference>
<comment type="similarity">
    <text evidence="1">Belongs to the peptidase S10 family.</text>
</comment>
<name>A0A9R1U2G2_9HYME</name>
<accession>A0A9R1TAH5</accession>
<dbReference type="SUPFAM" id="SSF53474">
    <property type="entry name" value="alpha/beta-Hydrolases"/>
    <property type="match status" value="1"/>
</dbReference>
<dbReference type="OrthoDB" id="443318at2759"/>
<dbReference type="Gene3D" id="3.40.50.1820">
    <property type="entry name" value="alpha/beta hydrolase"/>
    <property type="match status" value="1"/>
</dbReference>
<dbReference type="RefSeq" id="XP_011306566.1">
    <property type="nucleotide sequence ID" value="XM_011308264.1"/>
</dbReference>
<evidence type="ECO:0000256" key="7">
    <source>
        <dbReference type="SAM" id="SignalP"/>
    </source>
</evidence>
<dbReference type="AlphaFoldDB" id="A0A9R1U2G2"/>
<feature type="signal peptide" evidence="7">
    <location>
        <begin position="1"/>
        <end position="21"/>
    </location>
</feature>
<dbReference type="RefSeq" id="XP_011306543.1">
    <property type="nucleotide sequence ID" value="XM_011308241.1"/>
</dbReference>
<dbReference type="Pfam" id="PF00450">
    <property type="entry name" value="Peptidase_S10"/>
    <property type="match status" value="1"/>
</dbReference>
<reference evidence="9 10" key="1">
    <citation type="submission" date="2025-04" db="UniProtKB">
        <authorList>
            <consortium name="RefSeq"/>
        </authorList>
    </citation>
    <scope>IDENTIFICATION</scope>
    <source>
        <strain evidence="9 10">USDA-PBARC FA_bdor</strain>
        <tissue evidence="9 10">Whole organism</tissue>
    </source>
</reference>
<dbReference type="PRINTS" id="PR00724">
    <property type="entry name" value="CRBOXYPTASEC"/>
</dbReference>
<dbReference type="Proteomes" id="UP000694866">
    <property type="component" value="Unplaced"/>
</dbReference>
<evidence type="ECO:0000313" key="11">
    <source>
        <dbReference type="RefSeq" id="XP_011306559.1"/>
    </source>
</evidence>
<protein>
    <submittedName>
        <fullName evidence="9 10">Retinoid-inducible serine carboxypeptidase-like isoform X1</fullName>
    </submittedName>
</protein>